<proteinExistence type="predicted"/>
<sequence length="384" mass="42596">MAVYLDIAPDLLRWAVERAGWDEQTALQRFPQLDDWTAGVRQPTLKQLEKFAHATHAPFGQLFLPEPPIEPLPMPDLRTIKDAAVRRPSADLLDTIYLCQERQDWYRDFAAENGLDPVGYIGSVSIEDAPATVAHRMHVLLGDANPGHAVSSWSATFRRLVDRIEASGALVMVSGVVGANTHRVLDPGEFRGFALADEIAPLVYVNGADTKAAQIFTLIHEFAHLWLGGSALSDANVAERSVNTTERWCNDVAAEFLVPVDLLRAEYRGDASPEALDELARQFSVSTLVVLRRIADAGFLAWADFRARYIDEERRVLAKLAEVREAGGGGNYYNTQPLRLSRQFARSVIESTHEGSTRYRDAYQLLGLTKHSTFEGLADQLGAR</sequence>
<accession>A0ABW0FKK1</accession>
<protein>
    <submittedName>
        <fullName evidence="2">ImmA/IrrE family metallo-endopeptidase</fullName>
    </submittedName>
</protein>
<gene>
    <name evidence="2" type="ORF">ACFPK8_17415</name>
</gene>
<keyword evidence="3" id="KW-1185">Reference proteome</keyword>
<name>A0ABW0FKK1_9MICO</name>
<evidence type="ECO:0000313" key="3">
    <source>
        <dbReference type="Proteomes" id="UP001595937"/>
    </source>
</evidence>
<feature type="domain" description="IrrE N-terminal-like" evidence="1">
    <location>
        <begin position="196"/>
        <end position="294"/>
    </location>
</feature>
<dbReference type="Pfam" id="PF06114">
    <property type="entry name" value="Peptidase_M78"/>
    <property type="match status" value="1"/>
</dbReference>
<reference evidence="3" key="1">
    <citation type="journal article" date="2019" name="Int. J. Syst. Evol. Microbiol.">
        <title>The Global Catalogue of Microorganisms (GCM) 10K type strain sequencing project: providing services to taxonomists for standard genome sequencing and annotation.</title>
        <authorList>
            <consortium name="The Broad Institute Genomics Platform"/>
            <consortium name="The Broad Institute Genome Sequencing Center for Infectious Disease"/>
            <person name="Wu L."/>
            <person name="Ma J."/>
        </authorList>
    </citation>
    <scope>NUCLEOTIDE SEQUENCE [LARGE SCALE GENOMIC DNA]</scope>
    <source>
        <strain evidence="3">CGMCC 1.16455</strain>
    </source>
</reference>
<dbReference type="RefSeq" id="WP_343923417.1">
    <property type="nucleotide sequence ID" value="NZ_BAAAIR010000033.1"/>
</dbReference>
<organism evidence="2 3">
    <name type="scientific">Brachybacterium tyrofermentans</name>
    <dbReference type="NCBI Taxonomy" id="47848"/>
    <lineage>
        <taxon>Bacteria</taxon>
        <taxon>Bacillati</taxon>
        <taxon>Actinomycetota</taxon>
        <taxon>Actinomycetes</taxon>
        <taxon>Micrococcales</taxon>
        <taxon>Dermabacteraceae</taxon>
        <taxon>Brachybacterium</taxon>
    </lineage>
</organism>
<dbReference type="InterPro" id="IPR010359">
    <property type="entry name" value="IrrE_HExxH"/>
</dbReference>
<dbReference type="PANTHER" id="PTHR43236">
    <property type="entry name" value="ANTITOXIN HIGA1"/>
    <property type="match status" value="1"/>
</dbReference>
<dbReference type="InterPro" id="IPR052345">
    <property type="entry name" value="Rad_response_metalloprotease"/>
</dbReference>
<evidence type="ECO:0000259" key="1">
    <source>
        <dbReference type="Pfam" id="PF06114"/>
    </source>
</evidence>
<dbReference type="PANTHER" id="PTHR43236:SF2">
    <property type="entry name" value="BLL0069 PROTEIN"/>
    <property type="match status" value="1"/>
</dbReference>
<comment type="caution">
    <text evidence="2">The sequence shown here is derived from an EMBL/GenBank/DDBJ whole genome shotgun (WGS) entry which is preliminary data.</text>
</comment>
<dbReference type="GeneID" id="303296951"/>
<dbReference type="Proteomes" id="UP001595937">
    <property type="component" value="Unassembled WGS sequence"/>
</dbReference>
<dbReference type="EMBL" id="JBHSLN010000087">
    <property type="protein sequence ID" value="MFC5299299.1"/>
    <property type="molecule type" value="Genomic_DNA"/>
</dbReference>
<evidence type="ECO:0000313" key="2">
    <source>
        <dbReference type="EMBL" id="MFC5299299.1"/>
    </source>
</evidence>
<dbReference type="Gene3D" id="1.10.10.2910">
    <property type="match status" value="1"/>
</dbReference>